<evidence type="ECO:0000313" key="2">
    <source>
        <dbReference type="Proteomes" id="UP001596237"/>
    </source>
</evidence>
<sequence length="113" mass="12034">MLALFGCLAAPPCRAEGANAASFGLTSCADATSLSDQPAYRSAFFTWTLGFATGINNVLVVRDQQFRDLSGLNADLVVGSLRAFCTQHPSAFLVQGAERFHTGPPLRAWTAPR</sequence>
<dbReference type="RefSeq" id="WP_192283098.1">
    <property type="nucleotide sequence ID" value="NZ_JBHSTT010000089.1"/>
</dbReference>
<evidence type="ECO:0000313" key="1">
    <source>
        <dbReference type="EMBL" id="MFC6392075.1"/>
    </source>
</evidence>
<protein>
    <submittedName>
        <fullName evidence="1">Uncharacterized protein</fullName>
    </submittedName>
</protein>
<name>A0ABW1WYE9_9HYPH</name>
<keyword evidence="2" id="KW-1185">Reference proteome</keyword>
<gene>
    <name evidence="1" type="ORF">ACFQDP_22460</name>
</gene>
<dbReference type="EMBL" id="JBHSTT010000089">
    <property type="protein sequence ID" value="MFC6392075.1"/>
    <property type="molecule type" value="Genomic_DNA"/>
</dbReference>
<reference evidence="2" key="1">
    <citation type="journal article" date="2019" name="Int. J. Syst. Evol. Microbiol.">
        <title>The Global Catalogue of Microorganisms (GCM) 10K type strain sequencing project: providing services to taxonomists for standard genome sequencing and annotation.</title>
        <authorList>
            <consortium name="The Broad Institute Genomics Platform"/>
            <consortium name="The Broad Institute Genome Sequencing Center for Infectious Disease"/>
            <person name="Wu L."/>
            <person name="Ma J."/>
        </authorList>
    </citation>
    <scope>NUCLEOTIDE SEQUENCE [LARGE SCALE GENOMIC DNA]</scope>
    <source>
        <strain evidence="2">CCUG 36916</strain>
    </source>
</reference>
<comment type="caution">
    <text evidence="1">The sequence shown here is derived from an EMBL/GenBank/DDBJ whole genome shotgun (WGS) entry which is preliminary data.</text>
</comment>
<dbReference type="Proteomes" id="UP001596237">
    <property type="component" value="Unassembled WGS sequence"/>
</dbReference>
<accession>A0ABW1WYE9</accession>
<organism evidence="1 2">
    <name type="scientific">Methylorubrum zatmanii</name>
    <dbReference type="NCBI Taxonomy" id="29429"/>
    <lineage>
        <taxon>Bacteria</taxon>
        <taxon>Pseudomonadati</taxon>
        <taxon>Pseudomonadota</taxon>
        <taxon>Alphaproteobacteria</taxon>
        <taxon>Hyphomicrobiales</taxon>
        <taxon>Methylobacteriaceae</taxon>
        <taxon>Methylorubrum</taxon>
    </lineage>
</organism>
<proteinExistence type="predicted"/>